<comment type="subcellular location">
    <subcellularLocation>
        <location evidence="5">Nucleus</location>
    </subcellularLocation>
</comment>
<dbReference type="EMBL" id="HBUF01033103">
    <property type="protein sequence ID" value="CAG6615508.1"/>
    <property type="molecule type" value="Transcribed_RNA"/>
</dbReference>
<dbReference type="EMBL" id="HBUF01195877">
    <property type="protein sequence ID" value="CAG6660027.1"/>
    <property type="molecule type" value="Transcribed_RNA"/>
</dbReference>
<keyword evidence="5" id="KW-0539">Nucleus</keyword>
<dbReference type="EMBL" id="HBUF01380365">
    <property type="protein sequence ID" value="CAG6730002.1"/>
    <property type="molecule type" value="Transcribed_RNA"/>
</dbReference>
<evidence type="ECO:0000256" key="3">
    <source>
        <dbReference type="ARBA" id="ARBA00023125"/>
    </source>
</evidence>
<evidence type="ECO:0000256" key="5">
    <source>
        <dbReference type="RuleBase" id="RU003796"/>
    </source>
</evidence>
<evidence type="ECO:0000256" key="4">
    <source>
        <dbReference type="ARBA" id="ARBA00023163"/>
    </source>
</evidence>
<dbReference type="GO" id="GO:0000981">
    <property type="term" value="F:DNA-binding transcription factor activity, RNA polymerase II-specific"/>
    <property type="evidence" value="ECO:0007669"/>
    <property type="project" value="TreeGrafter"/>
</dbReference>
<dbReference type="FunFam" id="1.10.10.10:FF:000008">
    <property type="entry name" value="E2F transcription factor 1"/>
    <property type="match status" value="1"/>
</dbReference>
<dbReference type="EMBL" id="HBUF01380367">
    <property type="protein sequence ID" value="CAG6730004.1"/>
    <property type="molecule type" value="Transcribed_RNA"/>
</dbReference>
<evidence type="ECO:0000259" key="6">
    <source>
        <dbReference type="SMART" id="SM01372"/>
    </source>
</evidence>
<dbReference type="SUPFAM" id="SSF144074">
    <property type="entry name" value="E2F-DP heterodimerization region"/>
    <property type="match status" value="1"/>
</dbReference>
<dbReference type="EMBL" id="HBUF01033104">
    <property type="protein sequence ID" value="CAG6615509.1"/>
    <property type="molecule type" value="Transcribed_RNA"/>
</dbReference>
<comment type="similarity">
    <text evidence="1 5">Belongs to the E2F/DP family.</text>
</comment>
<evidence type="ECO:0000313" key="7">
    <source>
        <dbReference type="EMBL" id="CAG6754180.1"/>
    </source>
</evidence>
<keyword evidence="2 5" id="KW-0805">Transcription regulation</keyword>
<name>A0A8D8ZW23_9HEMI</name>
<dbReference type="InterPro" id="IPR003316">
    <property type="entry name" value="E2F_WHTH_DNA-bd_dom"/>
</dbReference>
<dbReference type="InterPro" id="IPR032198">
    <property type="entry name" value="E2F_CC-MB"/>
</dbReference>
<feature type="domain" description="E2F/DP family winged-helix DNA-binding" evidence="6">
    <location>
        <begin position="8"/>
        <end position="74"/>
    </location>
</feature>
<dbReference type="InterPro" id="IPR036390">
    <property type="entry name" value="WH_DNA-bd_sf"/>
</dbReference>
<dbReference type="Pfam" id="PF02319">
    <property type="entry name" value="WHD_E2F_TDP"/>
    <property type="match status" value="1"/>
</dbReference>
<dbReference type="AlphaFoldDB" id="A0A8D8ZW23"/>
<protein>
    <submittedName>
        <fullName evidence="7">Transcription factor E2F4</fullName>
    </submittedName>
</protein>
<keyword evidence="3 5" id="KW-0238">DNA-binding</keyword>
<proteinExistence type="inferred from homology"/>
<sequence length="252" mass="29045">MCDPASSRFEKSLGLLTTKFVTLLQQAPEGVLHLKYAAENLEVKQKRRIYDITNVLEGIGLIEKNNKNIIRWKALKNKNDEEHDHEQSKLINLRNEIADMRCHEAVIDEHIKKCQQSLRNIQEEEINMRRCHVSSNDILELFPDSSAMCLQAPIGTKLHVPSLTDGCDHTVKLHVKSAPEQPINLLLLNGEAGEVEKEERRARKENPQTRGRKRKWSEDNRLLVVQNPPSRSDFILKLDDDEGISHMFDLIY</sequence>
<evidence type="ECO:0000256" key="1">
    <source>
        <dbReference type="ARBA" id="ARBA00010940"/>
    </source>
</evidence>
<dbReference type="SMART" id="SM01372">
    <property type="entry name" value="E2F_TDP"/>
    <property type="match status" value="1"/>
</dbReference>
<dbReference type="PANTHER" id="PTHR12081:SF18">
    <property type="entry name" value="TRANSCRIPTION FACTOR E2F2-RELATED"/>
    <property type="match status" value="1"/>
</dbReference>
<dbReference type="GO" id="GO:0046983">
    <property type="term" value="F:protein dimerization activity"/>
    <property type="evidence" value="ECO:0007669"/>
    <property type="project" value="InterPro"/>
</dbReference>
<dbReference type="Gene3D" id="1.10.10.10">
    <property type="entry name" value="Winged helix-like DNA-binding domain superfamily/Winged helix DNA-binding domain"/>
    <property type="match status" value="1"/>
</dbReference>
<dbReference type="EMBL" id="HBUF01195879">
    <property type="protein sequence ID" value="CAG6660029.1"/>
    <property type="molecule type" value="Transcribed_RNA"/>
</dbReference>
<evidence type="ECO:0000256" key="2">
    <source>
        <dbReference type="ARBA" id="ARBA00023015"/>
    </source>
</evidence>
<dbReference type="EMBL" id="HBUF01380366">
    <property type="protein sequence ID" value="CAG6730003.1"/>
    <property type="molecule type" value="Transcribed_RNA"/>
</dbReference>
<dbReference type="EMBL" id="HBUF01033099">
    <property type="protein sequence ID" value="CAG6615504.1"/>
    <property type="molecule type" value="Transcribed_RNA"/>
</dbReference>
<accession>A0A8D8ZW23</accession>
<dbReference type="InterPro" id="IPR036388">
    <property type="entry name" value="WH-like_DNA-bd_sf"/>
</dbReference>
<dbReference type="GO" id="GO:0090575">
    <property type="term" value="C:RNA polymerase II transcription regulator complex"/>
    <property type="evidence" value="ECO:0007669"/>
    <property type="project" value="TreeGrafter"/>
</dbReference>
<dbReference type="Gene3D" id="6.10.250.540">
    <property type="match status" value="1"/>
</dbReference>
<dbReference type="EMBL" id="HBUF01033101">
    <property type="protein sequence ID" value="CAG6615506.1"/>
    <property type="molecule type" value="Transcribed_RNA"/>
</dbReference>
<dbReference type="EMBL" id="HBUF01195878">
    <property type="protein sequence ID" value="CAG6660028.1"/>
    <property type="molecule type" value="Transcribed_RNA"/>
</dbReference>
<dbReference type="EMBL" id="HBUF01538587">
    <property type="protein sequence ID" value="CAG6754181.1"/>
    <property type="molecule type" value="Transcribed_RNA"/>
</dbReference>
<dbReference type="EMBL" id="HBUF01538585">
    <property type="protein sequence ID" value="CAG6754179.1"/>
    <property type="molecule type" value="Transcribed_RNA"/>
</dbReference>
<dbReference type="GO" id="GO:0000978">
    <property type="term" value="F:RNA polymerase II cis-regulatory region sequence-specific DNA binding"/>
    <property type="evidence" value="ECO:0007669"/>
    <property type="project" value="InterPro"/>
</dbReference>
<dbReference type="EMBL" id="HBUF01538586">
    <property type="protein sequence ID" value="CAG6754180.1"/>
    <property type="molecule type" value="Transcribed_RNA"/>
</dbReference>
<dbReference type="EMBL" id="HBUF01033102">
    <property type="protein sequence ID" value="CAG6615507.1"/>
    <property type="molecule type" value="Transcribed_RNA"/>
</dbReference>
<organism evidence="7">
    <name type="scientific">Cacopsylla melanoneura</name>
    <dbReference type="NCBI Taxonomy" id="428564"/>
    <lineage>
        <taxon>Eukaryota</taxon>
        <taxon>Metazoa</taxon>
        <taxon>Ecdysozoa</taxon>
        <taxon>Arthropoda</taxon>
        <taxon>Hexapoda</taxon>
        <taxon>Insecta</taxon>
        <taxon>Pterygota</taxon>
        <taxon>Neoptera</taxon>
        <taxon>Paraneoptera</taxon>
        <taxon>Hemiptera</taxon>
        <taxon>Sternorrhyncha</taxon>
        <taxon>Psylloidea</taxon>
        <taxon>Psyllidae</taxon>
        <taxon>Psyllinae</taxon>
        <taxon>Cacopsylla</taxon>
    </lineage>
</organism>
<reference evidence="7" key="1">
    <citation type="submission" date="2021-05" db="EMBL/GenBank/DDBJ databases">
        <authorList>
            <person name="Alioto T."/>
            <person name="Alioto T."/>
            <person name="Gomez Garrido J."/>
        </authorList>
    </citation>
    <scope>NUCLEOTIDE SEQUENCE</scope>
</reference>
<keyword evidence="4 5" id="KW-0804">Transcription</keyword>
<dbReference type="SUPFAM" id="SSF46785">
    <property type="entry name" value="Winged helix' DNA-binding domain"/>
    <property type="match status" value="1"/>
</dbReference>
<dbReference type="InterPro" id="IPR037241">
    <property type="entry name" value="E2F-DP_heterodim"/>
</dbReference>
<dbReference type="EMBL" id="HBUF01195880">
    <property type="protein sequence ID" value="CAG6660030.1"/>
    <property type="molecule type" value="Transcribed_RNA"/>
</dbReference>
<dbReference type="InterPro" id="IPR015633">
    <property type="entry name" value="E2F"/>
</dbReference>
<dbReference type="PANTHER" id="PTHR12081">
    <property type="entry name" value="TRANSCRIPTION FACTOR E2F"/>
    <property type="match status" value="1"/>
</dbReference>
<dbReference type="Pfam" id="PF16421">
    <property type="entry name" value="E2F_CC-MB"/>
    <property type="match status" value="1"/>
</dbReference>